<dbReference type="InterPro" id="IPR032421">
    <property type="entry name" value="PMT_4TMC"/>
</dbReference>
<dbReference type="Pfam" id="PF16192">
    <property type="entry name" value="PMT_4TMC"/>
    <property type="match status" value="1"/>
</dbReference>
<comment type="pathway">
    <text evidence="2">Protein modification; protein glycosylation.</text>
</comment>
<dbReference type="Pfam" id="PF02366">
    <property type="entry name" value="PMT"/>
    <property type="match status" value="1"/>
</dbReference>
<dbReference type="GO" id="GO:0016020">
    <property type="term" value="C:membrane"/>
    <property type="evidence" value="ECO:0007669"/>
    <property type="project" value="InterPro"/>
</dbReference>
<dbReference type="InterPro" id="IPR003342">
    <property type="entry name" value="ArnT-like_N"/>
</dbReference>
<dbReference type="UniPathway" id="UPA00378"/>
<evidence type="ECO:0000256" key="6">
    <source>
        <dbReference type="ARBA" id="ARBA00022692"/>
    </source>
</evidence>
<keyword evidence="5" id="KW-0808">Transferase</keyword>
<organism evidence="12 13">
    <name type="scientific">Tritrichomonas foetus</name>
    <dbReference type="NCBI Taxonomy" id="1144522"/>
    <lineage>
        <taxon>Eukaryota</taxon>
        <taxon>Metamonada</taxon>
        <taxon>Parabasalia</taxon>
        <taxon>Tritrichomonadida</taxon>
        <taxon>Tritrichomonadidae</taxon>
        <taxon>Tritrichomonas</taxon>
    </lineage>
</organism>
<dbReference type="VEuPathDB" id="TrichDB:TRFO_06772"/>
<dbReference type="PANTHER" id="PTHR10050:SF46">
    <property type="entry name" value="PROTEIN O-MANNOSYL-TRANSFERASE 2"/>
    <property type="match status" value="1"/>
</dbReference>
<accession>A0A1J4K017</accession>
<feature type="transmembrane region" description="Helical" evidence="9">
    <location>
        <begin position="32"/>
        <end position="51"/>
    </location>
</feature>
<feature type="transmembrane region" description="Helical" evidence="9">
    <location>
        <begin position="374"/>
        <end position="393"/>
    </location>
</feature>
<evidence type="ECO:0000256" key="7">
    <source>
        <dbReference type="ARBA" id="ARBA00022989"/>
    </source>
</evidence>
<evidence type="ECO:0000259" key="11">
    <source>
        <dbReference type="Pfam" id="PF16192"/>
    </source>
</evidence>
<dbReference type="AlphaFoldDB" id="A0A1J4K017"/>
<keyword evidence="13" id="KW-1185">Reference proteome</keyword>
<feature type="domain" description="ArnT-like N-terminal" evidence="10">
    <location>
        <begin position="44"/>
        <end position="268"/>
    </location>
</feature>
<keyword evidence="7 9" id="KW-1133">Transmembrane helix</keyword>
<proteinExistence type="inferred from homology"/>
<name>A0A1J4K017_9EUKA</name>
<sequence>MDEAKLPLALTKPRKKFNLNALLVPPRVSINFGFHTEDVILVIVLIFFGVLTRVFRIQFPRNVVPGEELLGCSINNFINGEYFNPKTPPLAAVFYSYIASSSGYKGDFNFTVGSKYPSMIYVQFRTISAILSGFCVPLVYLITRSVLSSRFAALTAGIIAACDISLIEQGRFFFIDGLFQFLSCLSIFLVFLDENISSLFSLILKCVGIGITFSVSYRSAPIIIVAIAREYMFFKQRGIFSRGPAFIRSSCLILIVFLIHILSYLLHISFLPYIPDQKLNETEKNTFQEIPSIIAKSLVDKNNPIWSLRYTSIFTKLFQCFTLMFKKFENEEDDLQANGLIKYETGFWSWPLALRKWVLYYEDTNRHYACMANLFIYVPVFCGVIIAFCYLGMNGLKFTNYYGILLIGFAFSYFPYIFVKHTFLYHYMVSLIFGIVLLVVVIDRLAKPIIKSYLFCLISAMSIFGYFLWAPFAYGLETKDLPFLIRNVKWT</sequence>
<keyword evidence="8 9" id="KW-0472">Membrane</keyword>
<comment type="caution">
    <text evidence="12">The sequence shown here is derived from an EMBL/GenBank/DDBJ whole genome shotgun (WGS) entry which is preliminary data.</text>
</comment>
<feature type="transmembrane region" description="Helical" evidence="9">
    <location>
        <begin position="198"/>
        <end position="228"/>
    </location>
</feature>
<dbReference type="InterPro" id="IPR027005">
    <property type="entry name" value="PMT-like"/>
</dbReference>
<reference evidence="12" key="1">
    <citation type="submission" date="2016-10" db="EMBL/GenBank/DDBJ databases">
        <authorList>
            <person name="Benchimol M."/>
            <person name="Almeida L.G."/>
            <person name="Vasconcelos A.T."/>
            <person name="Perreira-Neves A."/>
            <person name="Rosa I.A."/>
            <person name="Tasca T."/>
            <person name="Bogo M.R."/>
            <person name="de Souza W."/>
        </authorList>
    </citation>
    <scope>NUCLEOTIDE SEQUENCE [LARGE SCALE GENOMIC DNA]</scope>
    <source>
        <strain evidence="12">K</strain>
    </source>
</reference>
<dbReference type="PANTHER" id="PTHR10050">
    <property type="entry name" value="DOLICHYL-PHOSPHATE-MANNOSE--PROTEIN MANNOSYLTRANSFERASE"/>
    <property type="match status" value="1"/>
</dbReference>
<evidence type="ECO:0000256" key="1">
    <source>
        <dbReference type="ARBA" id="ARBA00004127"/>
    </source>
</evidence>
<feature type="transmembrane region" description="Helical" evidence="9">
    <location>
        <begin position="454"/>
        <end position="474"/>
    </location>
</feature>
<feature type="transmembrane region" description="Helical" evidence="9">
    <location>
        <begin position="124"/>
        <end position="142"/>
    </location>
</feature>
<protein>
    <submittedName>
        <fullName evidence="12">Dolichyl-phosphate-mannose-protein mannosyltransferase</fullName>
    </submittedName>
</protein>
<evidence type="ECO:0000313" key="12">
    <source>
        <dbReference type="EMBL" id="OHT03124.1"/>
    </source>
</evidence>
<evidence type="ECO:0000313" key="13">
    <source>
        <dbReference type="Proteomes" id="UP000179807"/>
    </source>
</evidence>
<comment type="similarity">
    <text evidence="3">Belongs to the glycosyltransferase 39 family.</text>
</comment>
<dbReference type="GeneID" id="94827998"/>
<dbReference type="GO" id="GO:0012505">
    <property type="term" value="C:endomembrane system"/>
    <property type="evidence" value="ECO:0007669"/>
    <property type="project" value="UniProtKB-SubCell"/>
</dbReference>
<dbReference type="OrthoDB" id="292747at2759"/>
<comment type="subcellular location">
    <subcellularLocation>
        <location evidence="1">Endomembrane system</location>
        <topology evidence="1">Multi-pass membrane protein</topology>
    </subcellularLocation>
</comment>
<feature type="transmembrane region" description="Helical" evidence="9">
    <location>
        <begin position="173"/>
        <end position="192"/>
    </location>
</feature>
<evidence type="ECO:0000256" key="9">
    <source>
        <dbReference type="SAM" id="Phobius"/>
    </source>
</evidence>
<feature type="transmembrane region" description="Helical" evidence="9">
    <location>
        <begin position="424"/>
        <end position="442"/>
    </location>
</feature>
<evidence type="ECO:0000256" key="4">
    <source>
        <dbReference type="ARBA" id="ARBA00022676"/>
    </source>
</evidence>
<feature type="transmembrane region" description="Helical" evidence="9">
    <location>
        <begin position="400"/>
        <end position="418"/>
    </location>
</feature>
<dbReference type="GO" id="GO:0004169">
    <property type="term" value="F:dolichyl-phosphate-mannose-protein mannosyltransferase activity"/>
    <property type="evidence" value="ECO:0007669"/>
    <property type="project" value="TreeGrafter"/>
</dbReference>
<feature type="domain" description="Protein O-mannosyl-transferase C-terminal four TM" evidence="11">
    <location>
        <begin position="338"/>
        <end position="480"/>
    </location>
</feature>
<keyword evidence="4 12" id="KW-0328">Glycosyltransferase</keyword>
<dbReference type="Proteomes" id="UP000179807">
    <property type="component" value="Unassembled WGS sequence"/>
</dbReference>
<feature type="transmembrane region" description="Helical" evidence="9">
    <location>
        <begin position="148"/>
        <end position="166"/>
    </location>
</feature>
<evidence type="ECO:0000256" key="2">
    <source>
        <dbReference type="ARBA" id="ARBA00004922"/>
    </source>
</evidence>
<evidence type="ECO:0000256" key="8">
    <source>
        <dbReference type="ARBA" id="ARBA00023136"/>
    </source>
</evidence>
<dbReference type="RefSeq" id="XP_068356260.1">
    <property type="nucleotide sequence ID" value="XM_068493294.1"/>
</dbReference>
<dbReference type="EMBL" id="MLAK01000838">
    <property type="protein sequence ID" value="OHT03124.1"/>
    <property type="molecule type" value="Genomic_DNA"/>
</dbReference>
<keyword evidence="6 9" id="KW-0812">Transmembrane</keyword>
<evidence type="ECO:0000259" key="10">
    <source>
        <dbReference type="Pfam" id="PF02366"/>
    </source>
</evidence>
<evidence type="ECO:0000256" key="5">
    <source>
        <dbReference type="ARBA" id="ARBA00022679"/>
    </source>
</evidence>
<feature type="transmembrane region" description="Helical" evidence="9">
    <location>
        <begin position="249"/>
        <end position="274"/>
    </location>
</feature>
<gene>
    <name evidence="12" type="ORF">TRFO_06772</name>
</gene>
<evidence type="ECO:0000256" key="3">
    <source>
        <dbReference type="ARBA" id="ARBA00007222"/>
    </source>
</evidence>